<gene>
    <name evidence="1" type="ORF">GGX14DRAFT_609763</name>
</gene>
<dbReference type="Proteomes" id="UP001219525">
    <property type="component" value="Unassembled WGS sequence"/>
</dbReference>
<keyword evidence="2" id="KW-1185">Reference proteome</keyword>
<protein>
    <submittedName>
        <fullName evidence="1">Uncharacterized protein</fullName>
    </submittedName>
</protein>
<dbReference type="EMBL" id="JARJCW010000018">
    <property type="protein sequence ID" value="KAJ7214923.1"/>
    <property type="molecule type" value="Genomic_DNA"/>
</dbReference>
<evidence type="ECO:0000313" key="1">
    <source>
        <dbReference type="EMBL" id="KAJ7214923.1"/>
    </source>
</evidence>
<comment type="caution">
    <text evidence="1">The sequence shown here is derived from an EMBL/GenBank/DDBJ whole genome shotgun (WGS) entry which is preliminary data.</text>
</comment>
<proteinExistence type="predicted"/>
<evidence type="ECO:0000313" key="2">
    <source>
        <dbReference type="Proteomes" id="UP001219525"/>
    </source>
</evidence>
<organism evidence="1 2">
    <name type="scientific">Mycena pura</name>
    <dbReference type="NCBI Taxonomy" id="153505"/>
    <lineage>
        <taxon>Eukaryota</taxon>
        <taxon>Fungi</taxon>
        <taxon>Dikarya</taxon>
        <taxon>Basidiomycota</taxon>
        <taxon>Agaricomycotina</taxon>
        <taxon>Agaricomycetes</taxon>
        <taxon>Agaricomycetidae</taxon>
        <taxon>Agaricales</taxon>
        <taxon>Marasmiineae</taxon>
        <taxon>Mycenaceae</taxon>
        <taxon>Mycena</taxon>
    </lineage>
</organism>
<reference evidence="1" key="1">
    <citation type="submission" date="2023-03" db="EMBL/GenBank/DDBJ databases">
        <title>Massive genome expansion in bonnet fungi (Mycena s.s.) driven by repeated elements and novel gene families across ecological guilds.</title>
        <authorList>
            <consortium name="Lawrence Berkeley National Laboratory"/>
            <person name="Harder C.B."/>
            <person name="Miyauchi S."/>
            <person name="Viragh M."/>
            <person name="Kuo A."/>
            <person name="Thoen E."/>
            <person name="Andreopoulos B."/>
            <person name="Lu D."/>
            <person name="Skrede I."/>
            <person name="Drula E."/>
            <person name="Henrissat B."/>
            <person name="Morin E."/>
            <person name="Kohler A."/>
            <person name="Barry K."/>
            <person name="LaButti K."/>
            <person name="Morin E."/>
            <person name="Salamov A."/>
            <person name="Lipzen A."/>
            <person name="Mereny Z."/>
            <person name="Hegedus B."/>
            <person name="Baldrian P."/>
            <person name="Stursova M."/>
            <person name="Weitz H."/>
            <person name="Taylor A."/>
            <person name="Grigoriev I.V."/>
            <person name="Nagy L.G."/>
            <person name="Martin F."/>
            <person name="Kauserud H."/>
        </authorList>
    </citation>
    <scope>NUCLEOTIDE SEQUENCE</scope>
    <source>
        <strain evidence="1">9144</strain>
    </source>
</reference>
<sequence length="150" mass="16772">MHMAEDDAEDLSRPWRMRTTCSTTPPRTSCGFATACASSPARMWNTSAVYIHWHQSGPSLMVDEQLVRLLDSASLLVWDFRSGASVAQSPWNRDYLTARIKAVQQSGHRAPMHRNELTWCLKIHAECASRLGGVSLEFTSELNDDGFSVT</sequence>
<accession>A0AAD6VJQ4</accession>
<dbReference type="AlphaFoldDB" id="A0AAD6VJQ4"/>
<name>A0AAD6VJQ4_9AGAR</name>